<evidence type="ECO:0000313" key="1">
    <source>
        <dbReference type="EMBL" id="KAK4806826.1"/>
    </source>
</evidence>
<evidence type="ECO:0000313" key="2">
    <source>
        <dbReference type="Proteomes" id="UP001333110"/>
    </source>
</evidence>
<dbReference type="Proteomes" id="UP001333110">
    <property type="component" value="Unassembled WGS sequence"/>
</dbReference>
<organism evidence="1 2">
    <name type="scientific">Mycteria americana</name>
    <name type="common">Wood stork</name>
    <dbReference type="NCBI Taxonomy" id="33587"/>
    <lineage>
        <taxon>Eukaryota</taxon>
        <taxon>Metazoa</taxon>
        <taxon>Chordata</taxon>
        <taxon>Craniata</taxon>
        <taxon>Vertebrata</taxon>
        <taxon>Euteleostomi</taxon>
        <taxon>Archelosauria</taxon>
        <taxon>Archosauria</taxon>
        <taxon>Dinosauria</taxon>
        <taxon>Saurischia</taxon>
        <taxon>Theropoda</taxon>
        <taxon>Coelurosauria</taxon>
        <taxon>Aves</taxon>
        <taxon>Neognathae</taxon>
        <taxon>Neoaves</taxon>
        <taxon>Aequornithes</taxon>
        <taxon>Ciconiiformes</taxon>
        <taxon>Ciconiidae</taxon>
        <taxon>Mycteria</taxon>
    </lineage>
</organism>
<name>A0AAN7N8W6_MYCAM</name>
<sequence>MKLNKSKCKVLHLERNNPMQQDRLGTDWLGSSSAEKAVEGAVLVDDREPEPILSSVFINNLDDGTEHTLSKFAEDIKWESSQ</sequence>
<reference evidence="1 2" key="1">
    <citation type="journal article" date="2023" name="J. Hered.">
        <title>Chromosome-level genome of the wood stork (Mycteria americana) provides insight into avian chromosome evolution.</title>
        <authorList>
            <person name="Flamio R. Jr."/>
            <person name="Ramstad K.M."/>
        </authorList>
    </citation>
    <scope>NUCLEOTIDE SEQUENCE [LARGE SCALE GENOMIC DNA]</scope>
    <source>
        <strain evidence="1">JAX WOST 10</strain>
    </source>
</reference>
<evidence type="ECO:0008006" key="3">
    <source>
        <dbReference type="Google" id="ProtNLM"/>
    </source>
</evidence>
<accession>A0AAN7N8W6</accession>
<protein>
    <recommendedName>
        <fullName evidence="3">Rna-directed dna polymerase from mobile element jockey-like</fullName>
    </recommendedName>
</protein>
<proteinExistence type="predicted"/>
<dbReference type="AlphaFoldDB" id="A0AAN7N8W6"/>
<comment type="caution">
    <text evidence="1">The sequence shown here is derived from an EMBL/GenBank/DDBJ whole genome shotgun (WGS) entry which is preliminary data.</text>
</comment>
<keyword evidence="2" id="KW-1185">Reference proteome</keyword>
<gene>
    <name evidence="1" type="ORF">QYF61_005622</name>
</gene>
<dbReference type="EMBL" id="JAUNZN010000033">
    <property type="protein sequence ID" value="KAK4806826.1"/>
    <property type="molecule type" value="Genomic_DNA"/>
</dbReference>